<evidence type="ECO:0000313" key="2">
    <source>
        <dbReference type="EMBL" id="CDM34475.1"/>
    </source>
</evidence>
<keyword evidence="3" id="KW-1185">Reference proteome</keyword>
<evidence type="ECO:0000313" key="3">
    <source>
        <dbReference type="Proteomes" id="UP000030686"/>
    </source>
</evidence>
<name>W6QDC3_PENRF</name>
<dbReference type="Proteomes" id="UP000030686">
    <property type="component" value="Unassembled WGS sequence"/>
</dbReference>
<protein>
    <submittedName>
        <fullName evidence="2">Genomic scaffold, ProqFM164S03</fullName>
    </submittedName>
</protein>
<reference evidence="2" key="1">
    <citation type="journal article" date="2014" name="Nat. Commun.">
        <title>Multiple recent horizontal transfers of a large genomic region in cheese making fungi.</title>
        <authorList>
            <person name="Cheeseman K."/>
            <person name="Ropars J."/>
            <person name="Renault P."/>
            <person name="Dupont J."/>
            <person name="Gouzy J."/>
            <person name="Branca A."/>
            <person name="Abraham A.L."/>
            <person name="Ceppi M."/>
            <person name="Conseiller E."/>
            <person name="Debuchy R."/>
            <person name="Malagnac F."/>
            <person name="Goarin A."/>
            <person name="Silar P."/>
            <person name="Lacoste S."/>
            <person name="Sallet E."/>
            <person name="Bensimon A."/>
            <person name="Giraud T."/>
            <person name="Brygoo Y."/>
        </authorList>
    </citation>
    <scope>NUCLEOTIDE SEQUENCE [LARGE SCALE GENOMIC DNA]</scope>
    <source>
        <strain evidence="2">FM164</strain>
    </source>
</reference>
<evidence type="ECO:0000256" key="1">
    <source>
        <dbReference type="SAM" id="MobiDB-lite"/>
    </source>
</evidence>
<accession>W6QDC3</accession>
<proteinExistence type="predicted"/>
<feature type="region of interest" description="Disordered" evidence="1">
    <location>
        <begin position="1"/>
        <end position="22"/>
    </location>
</feature>
<gene>
    <name evidence="2" type="ORF">PROQFM164_S03g001199</name>
</gene>
<dbReference type="EMBL" id="HG792017">
    <property type="protein sequence ID" value="CDM34475.1"/>
    <property type="molecule type" value="Genomic_DNA"/>
</dbReference>
<organism evidence="2 3">
    <name type="scientific">Penicillium roqueforti (strain FM164)</name>
    <dbReference type="NCBI Taxonomy" id="1365484"/>
    <lineage>
        <taxon>Eukaryota</taxon>
        <taxon>Fungi</taxon>
        <taxon>Dikarya</taxon>
        <taxon>Ascomycota</taxon>
        <taxon>Pezizomycotina</taxon>
        <taxon>Eurotiomycetes</taxon>
        <taxon>Eurotiomycetidae</taxon>
        <taxon>Eurotiales</taxon>
        <taxon>Aspergillaceae</taxon>
        <taxon>Penicillium</taxon>
    </lineage>
</organism>
<dbReference type="AlphaFoldDB" id="W6QDC3"/>
<sequence>MAQVGLEPEATRADSDPGTQNSVDGVLSFAYGYDQFRHTMDGV</sequence>